<keyword evidence="2" id="KW-1185">Reference proteome</keyword>
<sequence length="526" mass="58895">MTRPYRAKVKGCYECSQRRINCDRGSPECRKCIAKGLKCSGLGVRHRFSNGVATRGHCIGKTMDTAYPYMRRKAKPNVTKTTTLPEPSHSPTPEQNVTAATQESPSLHFTHEIIDTDIIPSDAVDVAHISDKALELYYELPISWELLLGGNDVLPLLNIENQDENDDDDWPKAAESGPPCEAELFTSNDELIIPPSNPDHVPAWKRRLLLNYSDNIASEMIAVDGPHNGWRHLMLPIAETDELVMDAVLAVSLFHSSRILQNDLAIDQIKHDHYGRAIQGLQKRSQLRDCDRPNQQSILITILLLLTAVMVNGSSDFPILFSMLQSAIDVLGGEAELGSGDIAEFVVRQVRKFKVYAAPLLSEDAGINIISSETEIAPMFDCLNHCLQNNPRHAGSLALVPNLVHQACEIYMNQAVLDTQTRAAPQIRARHVIESIGRVQRFIDTLEEFPDDTPGKQVLTWACFVAASDCRLAEHKEFFSNFFLSRYARSGFMNLTMGLDALGKIWTRKPDERWTVLLPHSKLFMM</sequence>
<organism evidence="1 2">
    <name type="scientific">Fusarium keratoplasticum</name>
    <dbReference type="NCBI Taxonomy" id="1328300"/>
    <lineage>
        <taxon>Eukaryota</taxon>
        <taxon>Fungi</taxon>
        <taxon>Dikarya</taxon>
        <taxon>Ascomycota</taxon>
        <taxon>Pezizomycotina</taxon>
        <taxon>Sordariomycetes</taxon>
        <taxon>Hypocreomycetidae</taxon>
        <taxon>Hypocreales</taxon>
        <taxon>Nectriaceae</taxon>
        <taxon>Fusarium</taxon>
        <taxon>Fusarium solani species complex</taxon>
    </lineage>
</organism>
<comment type="caution">
    <text evidence="1">The sequence shown here is derived from an EMBL/GenBank/DDBJ whole genome shotgun (WGS) entry which is preliminary data.</text>
</comment>
<reference evidence="1" key="1">
    <citation type="submission" date="2022-06" db="EMBL/GenBank/DDBJ databases">
        <title>Fusarium solani species complex genomes reveal bases of compartmentalisation and animal pathogenesis.</title>
        <authorList>
            <person name="Tsai I.J."/>
        </authorList>
    </citation>
    <scope>NUCLEOTIDE SEQUENCE</scope>
    <source>
        <strain evidence="1">Fu6.1</strain>
    </source>
</reference>
<accession>A0ACC0R786</accession>
<name>A0ACC0R786_9HYPO</name>
<evidence type="ECO:0000313" key="1">
    <source>
        <dbReference type="EMBL" id="KAI8676049.1"/>
    </source>
</evidence>
<dbReference type="Proteomes" id="UP001065298">
    <property type="component" value="Chromosome 3"/>
</dbReference>
<gene>
    <name evidence="1" type="ORF">NCS57_00508200</name>
</gene>
<dbReference type="EMBL" id="CM046505">
    <property type="protein sequence ID" value="KAI8676049.1"/>
    <property type="molecule type" value="Genomic_DNA"/>
</dbReference>
<protein>
    <submittedName>
        <fullName evidence="1">Zn(2)-C6 fungal-type domain-containing protein</fullName>
    </submittedName>
</protein>
<proteinExistence type="predicted"/>
<evidence type="ECO:0000313" key="2">
    <source>
        <dbReference type="Proteomes" id="UP001065298"/>
    </source>
</evidence>